<feature type="region of interest" description="Disordered" evidence="1">
    <location>
        <begin position="161"/>
        <end position="184"/>
    </location>
</feature>
<dbReference type="RefSeq" id="WP_258829125.1">
    <property type="nucleotide sequence ID" value="NZ_JANUHA010000013.1"/>
</dbReference>
<evidence type="ECO:0000313" key="3">
    <source>
        <dbReference type="Proteomes" id="UP001206572"/>
    </source>
</evidence>
<gene>
    <name evidence="2" type="ORF">NX780_17295</name>
</gene>
<dbReference type="EMBL" id="JANUHA010000013">
    <property type="protein sequence ID" value="MCS0598108.1"/>
    <property type="molecule type" value="Genomic_DNA"/>
</dbReference>
<evidence type="ECO:0000313" key="2">
    <source>
        <dbReference type="EMBL" id="MCS0598108.1"/>
    </source>
</evidence>
<evidence type="ECO:0000256" key="1">
    <source>
        <dbReference type="SAM" id="MobiDB-lite"/>
    </source>
</evidence>
<proteinExistence type="predicted"/>
<accession>A0ABT2APF0</accession>
<name>A0ABT2APF0_9BURK</name>
<keyword evidence="3" id="KW-1185">Reference proteome</keyword>
<reference evidence="2 3" key="1">
    <citation type="submission" date="2022-08" db="EMBL/GenBank/DDBJ databases">
        <title>Reclassification of Massilia species as members of the genera Telluria, Duganella, Pseudoduganella, Mokoshia gen. nov. and Zemynaea gen. nov. using orthogonal and non-orthogonal genome-based approaches.</title>
        <authorList>
            <person name="Bowman J.P."/>
        </authorList>
    </citation>
    <scope>NUCLEOTIDE SEQUENCE [LARGE SCALE GENOMIC DNA]</scope>
    <source>
        <strain evidence="2 3">JCM 31661</strain>
    </source>
</reference>
<comment type="caution">
    <text evidence="2">The sequence shown here is derived from an EMBL/GenBank/DDBJ whole genome shotgun (WGS) entry which is preliminary data.</text>
</comment>
<evidence type="ECO:0008006" key="4">
    <source>
        <dbReference type="Google" id="ProtNLM"/>
    </source>
</evidence>
<dbReference type="Proteomes" id="UP001206572">
    <property type="component" value="Unassembled WGS sequence"/>
</dbReference>
<protein>
    <recommendedName>
        <fullName evidence="4">Phytase-like domain-containing protein</fullName>
    </recommendedName>
</protein>
<organism evidence="2 3">
    <name type="scientific">Massilia agri</name>
    <dbReference type="NCBI Taxonomy" id="1886785"/>
    <lineage>
        <taxon>Bacteria</taxon>
        <taxon>Pseudomonadati</taxon>
        <taxon>Pseudomonadota</taxon>
        <taxon>Betaproteobacteria</taxon>
        <taxon>Burkholderiales</taxon>
        <taxon>Oxalobacteraceae</taxon>
        <taxon>Telluria group</taxon>
        <taxon>Massilia</taxon>
    </lineage>
</organism>
<sequence length="199" mass="21879">MYIYSHRSADELLDLDDNTGIAVQVTESDGEKIWAGSTPLALRARHKVRGSYTIEAGRRCACFWNDERELVFLTPDGERFVLFQIGADGRVQARMPGTGVDLAPAIDSDGKQIAGFSRSILADGSGRSFFEIVYESMSYLTLFGLNSMLAFVPTRSCPTGISSSRSSARSTNSAPSRAPPSPCQRRILSLRRWPRGGHR</sequence>
<feature type="compositionally biased region" description="Low complexity" evidence="1">
    <location>
        <begin position="162"/>
        <end position="176"/>
    </location>
</feature>